<dbReference type="EMBL" id="AGBZ02000004">
    <property type="protein sequence ID" value="KAI92286.1"/>
    <property type="molecule type" value="Genomic_DNA"/>
</dbReference>
<dbReference type="InterPro" id="IPR050680">
    <property type="entry name" value="YpeA/RimI_acetyltransf"/>
</dbReference>
<evidence type="ECO:0000313" key="4">
    <source>
        <dbReference type="EMBL" id="KAI92286.1"/>
    </source>
</evidence>
<sequence>MLTFNNKQLDQLVANFIHYMVDPKHDNGNQLIESDYKNFFHHIDSRNSKSNLNVVISSHLITAEQFAKASEIIEQYHQTKTPFTWCTITIDNNQFEKSFFEKTGLQHFETAIGMLIDLTTFNITNRTSDNEQFQEVTTETNVHNVVEIIKKAFDLSLIDLAKYQSIWELNQEQKISYFTTLMKNQVPVSTGNLYFESELAIIDDIATHPEHQKRGYAKEMLIHLLNQAKKANYHYAGLVATPDGLPLYKKLGFEPQQLYFNVYTMHYSK</sequence>
<dbReference type="Proteomes" id="UP000004057">
    <property type="component" value="Unassembled WGS sequence"/>
</dbReference>
<comment type="caution">
    <text evidence="4">The sequence shown here is derived from an EMBL/GenBank/DDBJ whole genome shotgun (WGS) entry which is preliminary data.</text>
</comment>
<keyword evidence="1" id="KW-0808">Transferase</keyword>
<protein>
    <recommendedName>
        <fullName evidence="3">N-acetyltransferase domain-containing protein</fullName>
    </recommendedName>
</protein>
<dbReference type="GO" id="GO:0016747">
    <property type="term" value="F:acyltransferase activity, transferring groups other than amino-acyl groups"/>
    <property type="evidence" value="ECO:0007669"/>
    <property type="project" value="InterPro"/>
</dbReference>
<name>A0AAI9T2I9_SPIME</name>
<dbReference type="PROSITE" id="PS51186">
    <property type="entry name" value="GNAT"/>
    <property type="match status" value="1"/>
</dbReference>
<dbReference type="Gene3D" id="3.40.630.30">
    <property type="match status" value="1"/>
</dbReference>
<feature type="domain" description="N-acetyltransferase" evidence="3">
    <location>
        <begin position="131"/>
        <end position="269"/>
    </location>
</feature>
<organism evidence="4 5">
    <name type="scientific">Spiroplasma melliferum KC3</name>
    <dbReference type="NCBI Taxonomy" id="570509"/>
    <lineage>
        <taxon>Bacteria</taxon>
        <taxon>Bacillati</taxon>
        <taxon>Mycoplasmatota</taxon>
        <taxon>Mollicutes</taxon>
        <taxon>Entomoplasmatales</taxon>
        <taxon>Spiroplasmataceae</taxon>
        <taxon>Spiroplasma</taxon>
    </lineage>
</organism>
<proteinExistence type="predicted"/>
<evidence type="ECO:0000256" key="2">
    <source>
        <dbReference type="ARBA" id="ARBA00023315"/>
    </source>
</evidence>
<dbReference type="InterPro" id="IPR016181">
    <property type="entry name" value="Acyl_CoA_acyltransferase"/>
</dbReference>
<reference evidence="4 5" key="1">
    <citation type="journal article" date="2012" name="J. Proteome Res.">
        <title>Application of Spiroplasma melliferum proteogenomic profiling for the discovery of virulence factors and pathogenicity mechanisms in host-associated spiroplasmas.</title>
        <authorList>
            <person name="Alexeev D."/>
            <person name="Kostrjukova E."/>
            <person name="Aliper A."/>
            <person name="Popenko A."/>
            <person name="Bazaleev N."/>
            <person name="Tyakht A."/>
            <person name="Selezneva O."/>
            <person name="Akopian T."/>
            <person name="Prichodko E."/>
            <person name="Kondratov I."/>
            <person name="Chukin M."/>
            <person name="Demina I."/>
            <person name="Galyamina M."/>
            <person name="Kamashev D."/>
            <person name="Vanyushkina A."/>
            <person name="Ladygina V."/>
            <person name="Levitskii S."/>
            <person name="Lazarev V."/>
            <person name="Govorun V."/>
        </authorList>
    </citation>
    <scope>NUCLEOTIDE SEQUENCE [LARGE SCALE GENOMIC DNA]</scope>
    <source>
        <strain evidence="4 5">KC3</strain>
    </source>
</reference>
<accession>A0AAI9T2I9</accession>
<dbReference type="AlphaFoldDB" id="A0AAI9T2I9"/>
<evidence type="ECO:0000259" key="3">
    <source>
        <dbReference type="PROSITE" id="PS51186"/>
    </source>
</evidence>
<gene>
    <name evidence="4" type="ORF">SPM_006120</name>
</gene>
<dbReference type="RefSeq" id="WP_004028665.1">
    <property type="nucleotide sequence ID" value="NZ_AGBZ02000004.1"/>
</dbReference>
<dbReference type="PANTHER" id="PTHR43420">
    <property type="entry name" value="ACETYLTRANSFERASE"/>
    <property type="match status" value="1"/>
</dbReference>
<evidence type="ECO:0000256" key="1">
    <source>
        <dbReference type="ARBA" id="ARBA00022679"/>
    </source>
</evidence>
<dbReference type="CDD" id="cd04301">
    <property type="entry name" value="NAT_SF"/>
    <property type="match status" value="1"/>
</dbReference>
<dbReference type="InterPro" id="IPR000182">
    <property type="entry name" value="GNAT_dom"/>
</dbReference>
<evidence type="ECO:0000313" key="5">
    <source>
        <dbReference type="Proteomes" id="UP000004057"/>
    </source>
</evidence>
<dbReference type="SUPFAM" id="SSF55729">
    <property type="entry name" value="Acyl-CoA N-acyltransferases (Nat)"/>
    <property type="match status" value="1"/>
</dbReference>
<dbReference type="Pfam" id="PF00583">
    <property type="entry name" value="Acetyltransf_1"/>
    <property type="match status" value="1"/>
</dbReference>
<keyword evidence="2" id="KW-0012">Acyltransferase</keyword>